<comment type="subcellular location">
    <subcellularLocation>
        <location evidence="1">Cell outer membrane</location>
    </subcellularLocation>
</comment>
<comment type="caution">
    <text evidence="9">The sequence shown here is derived from an EMBL/GenBank/DDBJ whole genome shotgun (WGS) entry which is preliminary data.</text>
</comment>
<dbReference type="AlphaFoldDB" id="A0A412WUK2"/>
<dbReference type="Pfam" id="PF14322">
    <property type="entry name" value="SusD-like_3"/>
    <property type="match status" value="1"/>
</dbReference>
<evidence type="ECO:0000256" key="2">
    <source>
        <dbReference type="ARBA" id="ARBA00006275"/>
    </source>
</evidence>
<sequence>MRKMKYIVLLGLILSLSACNKWLDVEPLGQVDAEKMFEDEKGCLQTLTGTYILLTSQEAYGEELTLGYVDEIVRYWNKIGKAYDFDYKDATLVGRFNGTWGKMYEAIANVNLLLQNLKDSDKGKFENYDLIKGEALGLRAYVHLDLLRLFGPVLKEGLNQKSIPYREEFSNELVTFMTAEEVLGKIEKDLLEAYTLLSDDPIKEYGRKANKNLDNKDLAFQFRGVRMNYYAVCGTLARFYQLKGNNSEALKYAQEIIDAKEIFQLLKRDDIMDSRGPNLMFERELIWALHDEKIESKMGYQLYSSYKYNIDLPTRGFIYETNGYGSVEDYRRVYWWQEVKLSTTYWILGKYARTYESNTAGGTVTRKDITVWEKLLPMIRLSEIYYIAAEANLETNAPETYRLLNEVRVSRNLTPLPEDLKNNKVVLAEQIMYEYMKEFWGEGKLFYEYKRQYRDIITREGNIRASRALFELPIPDSELEHGGN</sequence>
<dbReference type="EMBL" id="QRZA01000044">
    <property type="protein sequence ID" value="RGV30921.1"/>
    <property type="molecule type" value="Genomic_DNA"/>
</dbReference>
<accession>A0A412WUK2</accession>
<comment type="similarity">
    <text evidence="2">Belongs to the SusD family.</text>
</comment>
<keyword evidence="3 6" id="KW-0732">Signal</keyword>
<evidence type="ECO:0000256" key="3">
    <source>
        <dbReference type="ARBA" id="ARBA00022729"/>
    </source>
</evidence>
<keyword evidence="5" id="KW-0998">Cell outer membrane</keyword>
<feature type="domain" description="RagB/SusD" evidence="7">
    <location>
        <begin position="342"/>
        <end position="452"/>
    </location>
</feature>
<dbReference type="Gene3D" id="1.25.40.390">
    <property type="match status" value="1"/>
</dbReference>
<evidence type="ECO:0000313" key="10">
    <source>
        <dbReference type="Proteomes" id="UP000283589"/>
    </source>
</evidence>
<name>A0A412WUK2_9BACT</name>
<dbReference type="PROSITE" id="PS51257">
    <property type="entry name" value="PROKAR_LIPOPROTEIN"/>
    <property type="match status" value="1"/>
</dbReference>
<evidence type="ECO:0000256" key="6">
    <source>
        <dbReference type="SAM" id="SignalP"/>
    </source>
</evidence>
<feature type="signal peptide" evidence="6">
    <location>
        <begin position="1"/>
        <end position="20"/>
    </location>
</feature>
<dbReference type="Pfam" id="PF07980">
    <property type="entry name" value="SusD_RagB"/>
    <property type="match status" value="1"/>
</dbReference>
<evidence type="ECO:0000259" key="8">
    <source>
        <dbReference type="Pfam" id="PF14322"/>
    </source>
</evidence>
<feature type="domain" description="SusD-like N-terminal" evidence="8">
    <location>
        <begin position="22"/>
        <end position="211"/>
    </location>
</feature>
<evidence type="ECO:0000256" key="1">
    <source>
        <dbReference type="ARBA" id="ARBA00004442"/>
    </source>
</evidence>
<keyword evidence="4" id="KW-0472">Membrane</keyword>
<dbReference type="SUPFAM" id="SSF48452">
    <property type="entry name" value="TPR-like"/>
    <property type="match status" value="1"/>
</dbReference>
<evidence type="ECO:0000313" key="9">
    <source>
        <dbReference type="EMBL" id="RGV30921.1"/>
    </source>
</evidence>
<evidence type="ECO:0000256" key="5">
    <source>
        <dbReference type="ARBA" id="ARBA00023237"/>
    </source>
</evidence>
<dbReference type="InterPro" id="IPR011990">
    <property type="entry name" value="TPR-like_helical_dom_sf"/>
</dbReference>
<dbReference type="RefSeq" id="WP_118261526.1">
    <property type="nucleotide sequence ID" value="NZ_CALBWO010000042.1"/>
</dbReference>
<feature type="chain" id="PRO_5019020635" evidence="6">
    <location>
        <begin position="21"/>
        <end position="484"/>
    </location>
</feature>
<organism evidence="9 10">
    <name type="scientific">Butyricimonas virosa</name>
    <dbReference type="NCBI Taxonomy" id="544645"/>
    <lineage>
        <taxon>Bacteria</taxon>
        <taxon>Pseudomonadati</taxon>
        <taxon>Bacteroidota</taxon>
        <taxon>Bacteroidia</taxon>
        <taxon>Bacteroidales</taxon>
        <taxon>Odoribacteraceae</taxon>
        <taxon>Butyricimonas</taxon>
    </lineage>
</organism>
<dbReference type="Proteomes" id="UP000283589">
    <property type="component" value="Unassembled WGS sequence"/>
</dbReference>
<evidence type="ECO:0000256" key="4">
    <source>
        <dbReference type="ARBA" id="ARBA00023136"/>
    </source>
</evidence>
<dbReference type="GO" id="GO:0009279">
    <property type="term" value="C:cell outer membrane"/>
    <property type="evidence" value="ECO:0007669"/>
    <property type="project" value="UniProtKB-SubCell"/>
</dbReference>
<dbReference type="InterPro" id="IPR012944">
    <property type="entry name" value="SusD_RagB_dom"/>
</dbReference>
<gene>
    <name evidence="9" type="ORF">DWW18_19410</name>
</gene>
<proteinExistence type="inferred from homology"/>
<protein>
    <submittedName>
        <fullName evidence="9">RagB/SusD family nutrient uptake outer membrane protein</fullName>
    </submittedName>
</protein>
<evidence type="ECO:0000259" key="7">
    <source>
        <dbReference type="Pfam" id="PF07980"/>
    </source>
</evidence>
<dbReference type="InterPro" id="IPR033985">
    <property type="entry name" value="SusD-like_N"/>
</dbReference>
<reference evidence="9 10" key="1">
    <citation type="submission" date="2018-08" db="EMBL/GenBank/DDBJ databases">
        <title>A genome reference for cultivated species of the human gut microbiota.</title>
        <authorList>
            <person name="Zou Y."/>
            <person name="Xue W."/>
            <person name="Luo G."/>
        </authorList>
    </citation>
    <scope>NUCLEOTIDE SEQUENCE [LARGE SCALE GENOMIC DNA]</scope>
    <source>
        <strain evidence="9 10">AF14-49</strain>
    </source>
</reference>